<evidence type="ECO:0000256" key="7">
    <source>
        <dbReference type="HAMAP-Rule" id="MF_00384"/>
    </source>
</evidence>
<dbReference type="SUPFAM" id="SSF55060">
    <property type="entry name" value="GHMP Kinase, C-terminal domain"/>
    <property type="match status" value="1"/>
</dbReference>
<dbReference type="NCBIfam" id="TIGR00191">
    <property type="entry name" value="thrB"/>
    <property type="match status" value="1"/>
</dbReference>
<dbReference type="InterPro" id="IPR014721">
    <property type="entry name" value="Ribsml_uS5_D2-typ_fold_subgr"/>
</dbReference>
<accession>A0A2T6BGW5</accession>
<feature type="domain" description="GHMP kinase N-terminal" evidence="9">
    <location>
        <begin position="62"/>
        <end position="143"/>
    </location>
</feature>
<dbReference type="EMBL" id="QBKR01000019">
    <property type="protein sequence ID" value="PTX55300.1"/>
    <property type="molecule type" value="Genomic_DNA"/>
</dbReference>
<feature type="domain" description="GHMP kinase C-terminal" evidence="10">
    <location>
        <begin position="205"/>
        <end position="276"/>
    </location>
</feature>
<dbReference type="InterPro" id="IPR020568">
    <property type="entry name" value="Ribosomal_Su5_D2-typ_SF"/>
</dbReference>
<dbReference type="EC" id="2.7.1.39" evidence="7 8"/>
<evidence type="ECO:0000256" key="6">
    <source>
        <dbReference type="ARBA" id="ARBA00022840"/>
    </source>
</evidence>
<dbReference type="InterPro" id="IPR000870">
    <property type="entry name" value="Homoserine_kinase"/>
</dbReference>
<organism evidence="11 12">
    <name type="scientific">Melghirimyces profundicolus</name>
    <dbReference type="NCBI Taxonomy" id="1242148"/>
    <lineage>
        <taxon>Bacteria</taxon>
        <taxon>Bacillati</taxon>
        <taxon>Bacillota</taxon>
        <taxon>Bacilli</taxon>
        <taxon>Bacillales</taxon>
        <taxon>Thermoactinomycetaceae</taxon>
        <taxon>Melghirimyces</taxon>
    </lineage>
</organism>
<dbReference type="InterPro" id="IPR013750">
    <property type="entry name" value="GHMP_kinase_C_dom"/>
</dbReference>
<dbReference type="InterPro" id="IPR036554">
    <property type="entry name" value="GHMP_kinase_C_sf"/>
</dbReference>
<reference evidence="11 12" key="1">
    <citation type="submission" date="2018-04" db="EMBL/GenBank/DDBJ databases">
        <title>Genomic Encyclopedia of Archaeal and Bacterial Type Strains, Phase II (KMG-II): from individual species to whole genera.</title>
        <authorList>
            <person name="Goeker M."/>
        </authorList>
    </citation>
    <scope>NUCLEOTIDE SEQUENCE [LARGE SCALE GENOMIC DNA]</scope>
    <source>
        <strain evidence="11 12">DSM 45787</strain>
    </source>
</reference>
<sequence>MDPFQPFEVKVPGSTANLGSGFDSIGMAVDRNLRLRVSPSERLSVTVRGEDLKNIMKDGDNLILEVMRETCLLSMKSLPPLHLEVESDIPLMRGLGSSAAAIVAGLVAANHLLGRPFDRQTLFQQAVRREGHPDNVGASLFGGVVISSWDGEKAYAVRTPVPPFYLVAAIPGVPLATARAREVLPDTLSHREAVLGSSRANLLTAALLTRDWEAFRVGLMDRFHQPFRAPLVPGLNRVLNEAVEHGALGAALSGAGPTVVAFALDPEPVRQFMERVFEEEGVPAEIMVLRPGEEGARVRLTDKHDRSTLIGNLKGARR</sequence>
<evidence type="ECO:0000256" key="8">
    <source>
        <dbReference type="NCBIfam" id="TIGR00191"/>
    </source>
</evidence>
<dbReference type="HAMAP" id="MF_00384">
    <property type="entry name" value="Homoser_kinase"/>
    <property type="match status" value="1"/>
</dbReference>
<protein>
    <recommendedName>
        <fullName evidence="7 8">Homoserine kinase</fullName>
        <shortName evidence="7">HK</shortName>
        <shortName evidence="7">HSK</shortName>
        <ecNumber evidence="7 8">2.7.1.39</ecNumber>
    </recommendedName>
</protein>
<comment type="pathway">
    <text evidence="7">Amino-acid biosynthesis; L-threonine biosynthesis; L-threonine from L-aspartate: step 4/5.</text>
</comment>
<dbReference type="PIRSF" id="PIRSF000676">
    <property type="entry name" value="Homoser_kin"/>
    <property type="match status" value="1"/>
</dbReference>
<keyword evidence="3 7" id="KW-0791">Threonine biosynthesis</keyword>
<feature type="binding site" evidence="7">
    <location>
        <begin position="90"/>
        <end position="100"/>
    </location>
    <ligand>
        <name>ATP</name>
        <dbReference type="ChEBI" id="CHEBI:30616"/>
    </ligand>
</feature>
<evidence type="ECO:0000259" key="9">
    <source>
        <dbReference type="Pfam" id="PF00288"/>
    </source>
</evidence>
<keyword evidence="5 7" id="KW-0418">Kinase</keyword>
<dbReference type="PANTHER" id="PTHR20861:SF1">
    <property type="entry name" value="HOMOSERINE KINASE"/>
    <property type="match status" value="1"/>
</dbReference>
<dbReference type="GO" id="GO:0009088">
    <property type="term" value="P:threonine biosynthetic process"/>
    <property type="evidence" value="ECO:0007669"/>
    <property type="project" value="UniProtKB-UniRule"/>
</dbReference>
<name>A0A2T6BGW5_9BACL</name>
<dbReference type="Gene3D" id="3.30.70.890">
    <property type="entry name" value="GHMP kinase, C-terminal domain"/>
    <property type="match status" value="1"/>
</dbReference>
<dbReference type="GO" id="GO:0005737">
    <property type="term" value="C:cytoplasm"/>
    <property type="evidence" value="ECO:0007669"/>
    <property type="project" value="UniProtKB-SubCell"/>
</dbReference>
<dbReference type="PANTHER" id="PTHR20861">
    <property type="entry name" value="HOMOSERINE/4-DIPHOSPHOCYTIDYL-2-C-METHYL-D-ERYTHRITOL KINASE"/>
    <property type="match status" value="1"/>
</dbReference>
<comment type="catalytic activity">
    <reaction evidence="7">
        <text>L-homoserine + ATP = O-phospho-L-homoserine + ADP + H(+)</text>
        <dbReference type="Rhea" id="RHEA:13985"/>
        <dbReference type="ChEBI" id="CHEBI:15378"/>
        <dbReference type="ChEBI" id="CHEBI:30616"/>
        <dbReference type="ChEBI" id="CHEBI:57476"/>
        <dbReference type="ChEBI" id="CHEBI:57590"/>
        <dbReference type="ChEBI" id="CHEBI:456216"/>
        <dbReference type="EC" id="2.7.1.39"/>
    </reaction>
</comment>
<comment type="function">
    <text evidence="7">Catalyzes the ATP-dependent phosphorylation of L-homoserine to L-homoserine phosphate.</text>
</comment>
<dbReference type="AlphaFoldDB" id="A0A2T6BGW5"/>
<keyword evidence="4 7" id="KW-0547">Nucleotide-binding</keyword>
<dbReference type="GO" id="GO:0004413">
    <property type="term" value="F:homoserine kinase activity"/>
    <property type="evidence" value="ECO:0007669"/>
    <property type="project" value="UniProtKB-UniRule"/>
</dbReference>
<keyword evidence="12" id="KW-1185">Reference proteome</keyword>
<keyword evidence="1 7" id="KW-0028">Amino-acid biosynthesis</keyword>
<comment type="subcellular location">
    <subcellularLocation>
        <location evidence="7">Cytoplasm</location>
    </subcellularLocation>
</comment>
<evidence type="ECO:0000256" key="3">
    <source>
        <dbReference type="ARBA" id="ARBA00022697"/>
    </source>
</evidence>
<dbReference type="InterPro" id="IPR006204">
    <property type="entry name" value="GHMP_kinase_N_dom"/>
</dbReference>
<keyword evidence="7" id="KW-0963">Cytoplasm</keyword>
<gene>
    <name evidence="7" type="primary">thrB</name>
    <name evidence="11" type="ORF">C8P63_1197</name>
</gene>
<keyword evidence="2 7" id="KW-0808">Transferase</keyword>
<dbReference type="SUPFAM" id="SSF54211">
    <property type="entry name" value="Ribosomal protein S5 domain 2-like"/>
    <property type="match status" value="1"/>
</dbReference>
<evidence type="ECO:0000313" key="12">
    <source>
        <dbReference type="Proteomes" id="UP000244240"/>
    </source>
</evidence>
<evidence type="ECO:0000256" key="4">
    <source>
        <dbReference type="ARBA" id="ARBA00022741"/>
    </source>
</evidence>
<evidence type="ECO:0000313" key="11">
    <source>
        <dbReference type="EMBL" id="PTX55300.1"/>
    </source>
</evidence>
<evidence type="ECO:0000256" key="1">
    <source>
        <dbReference type="ARBA" id="ARBA00022605"/>
    </source>
</evidence>
<dbReference type="OrthoDB" id="9769912at2"/>
<proteinExistence type="inferred from homology"/>
<evidence type="ECO:0000256" key="5">
    <source>
        <dbReference type="ARBA" id="ARBA00022777"/>
    </source>
</evidence>
<dbReference type="Gene3D" id="3.30.230.10">
    <property type="match status" value="1"/>
</dbReference>
<dbReference type="Pfam" id="PF00288">
    <property type="entry name" value="GHMP_kinases_N"/>
    <property type="match status" value="1"/>
</dbReference>
<dbReference type="GO" id="GO:0005524">
    <property type="term" value="F:ATP binding"/>
    <property type="evidence" value="ECO:0007669"/>
    <property type="project" value="UniProtKB-UniRule"/>
</dbReference>
<dbReference type="Proteomes" id="UP000244240">
    <property type="component" value="Unassembled WGS sequence"/>
</dbReference>
<comment type="similarity">
    <text evidence="7">Belongs to the GHMP kinase family. Homoserine kinase subfamily.</text>
</comment>
<dbReference type="Pfam" id="PF08544">
    <property type="entry name" value="GHMP_kinases_C"/>
    <property type="match status" value="1"/>
</dbReference>
<evidence type="ECO:0000259" key="10">
    <source>
        <dbReference type="Pfam" id="PF08544"/>
    </source>
</evidence>
<keyword evidence="6 7" id="KW-0067">ATP-binding</keyword>
<comment type="caution">
    <text evidence="11">The sequence shown here is derived from an EMBL/GenBank/DDBJ whole genome shotgun (WGS) entry which is preliminary data.</text>
</comment>
<dbReference type="PRINTS" id="PR00958">
    <property type="entry name" value="HOMSERKINASE"/>
</dbReference>
<evidence type="ECO:0000256" key="2">
    <source>
        <dbReference type="ARBA" id="ARBA00022679"/>
    </source>
</evidence>
<dbReference type="RefSeq" id="WP_108024936.1">
    <property type="nucleotide sequence ID" value="NZ_QBKR01000019.1"/>
</dbReference>
<dbReference type="UniPathway" id="UPA00050">
    <property type="reaction ID" value="UER00064"/>
</dbReference>